<name>A0A1V9XQP7_9ACAR</name>
<dbReference type="EMBL" id="MNPL01005739">
    <property type="protein sequence ID" value="OQR75814.1"/>
    <property type="molecule type" value="Genomic_DNA"/>
</dbReference>
<proteinExistence type="predicted"/>
<feature type="transmembrane region" description="Helical" evidence="1">
    <location>
        <begin position="48"/>
        <end position="77"/>
    </location>
</feature>
<dbReference type="Gene3D" id="1.20.1070.10">
    <property type="entry name" value="Rhodopsin 7-helix transmembrane proteins"/>
    <property type="match status" value="1"/>
</dbReference>
<evidence type="ECO:0000313" key="3">
    <source>
        <dbReference type="Proteomes" id="UP000192247"/>
    </source>
</evidence>
<dbReference type="OrthoDB" id="5975505at2759"/>
<dbReference type="Proteomes" id="UP000192247">
    <property type="component" value="Unassembled WGS sequence"/>
</dbReference>
<keyword evidence="1" id="KW-0472">Membrane</keyword>
<evidence type="ECO:0000313" key="2">
    <source>
        <dbReference type="EMBL" id="OQR75814.1"/>
    </source>
</evidence>
<reference evidence="2 3" key="1">
    <citation type="journal article" date="2017" name="Gigascience">
        <title>Draft genome of the honey bee ectoparasitic mite, Tropilaelaps mercedesae, is shaped by the parasitic life history.</title>
        <authorList>
            <person name="Dong X."/>
            <person name="Armstrong S.D."/>
            <person name="Xia D."/>
            <person name="Makepeace B.L."/>
            <person name="Darby A.C."/>
            <person name="Kadowaki T."/>
        </authorList>
    </citation>
    <scope>NUCLEOTIDE SEQUENCE [LARGE SCALE GENOMIC DNA]</scope>
    <source>
        <strain evidence="2">Wuxi-XJTLU</strain>
    </source>
</reference>
<organism evidence="2 3">
    <name type="scientific">Tropilaelaps mercedesae</name>
    <dbReference type="NCBI Taxonomy" id="418985"/>
    <lineage>
        <taxon>Eukaryota</taxon>
        <taxon>Metazoa</taxon>
        <taxon>Ecdysozoa</taxon>
        <taxon>Arthropoda</taxon>
        <taxon>Chelicerata</taxon>
        <taxon>Arachnida</taxon>
        <taxon>Acari</taxon>
        <taxon>Parasitiformes</taxon>
        <taxon>Mesostigmata</taxon>
        <taxon>Gamasina</taxon>
        <taxon>Dermanyssoidea</taxon>
        <taxon>Laelapidae</taxon>
        <taxon>Tropilaelaps</taxon>
    </lineage>
</organism>
<keyword evidence="1" id="KW-1133">Transmembrane helix</keyword>
<accession>A0A1V9XQP7</accession>
<evidence type="ECO:0000256" key="1">
    <source>
        <dbReference type="SAM" id="Phobius"/>
    </source>
</evidence>
<dbReference type="InParanoid" id="A0A1V9XQP7"/>
<keyword evidence="1" id="KW-0812">Transmembrane</keyword>
<keyword evidence="3" id="KW-1185">Reference proteome</keyword>
<keyword evidence="2" id="KW-0675">Receptor</keyword>
<comment type="caution">
    <text evidence="2">The sequence shown here is derived from an EMBL/GenBank/DDBJ whole genome shotgun (WGS) entry which is preliminary data.</text>
</comment>
<protein>
    <submittedName>
        <fullName evidence="2">Substance-K receptor-like</fullName>
    </submittedName>
</protein>
<dbReference type="AlphaFoldDB" id="A0A1V9XQP7"/>
<gene>
    <name evidence="2" type="ORF">BIW11_03191</name>
</gene>
<dbReference type="SUPFAM" id="SSF81321">
    <property type="entry name" value="Family A G protein-coupled receptor-like"/>
    <property type="match status" value="1"/>
</dbReference>
<sequence>MLCGKHTPDSDYEWTDVAHTYCGDSWPQQSHWSSDLGRCVISSPHKTLYYIAVTVTLFFVPVLIMAISYSMIVYFLWRGRPDITLNSNSNSTAATIHYRARKRVRRWRVHF</sequence>